<keyword evidence="2" id="KW-1185">Reference proteome</keyword>
<organism evidence="1 2">
    <name type="scientific">Diabrotica balteata</name>
    <name type="common">Banded cucumber beetle</name>
    <dbReference type="NCBI Taxonomy" id="107213"/>
    <lineage>
        <taxon>Eukaryota</taxon>
        <taxon>Metazoa</taxon>
        <taxon>Ecdysozoa</taxon>
        <taxon>Arthropoda</taxon>
        <taxon>Hexapoda</taxon>
        <taxon>Insecta</taxon>
        <taxon>Pterygota</taxon>
        <taxon>Neoptera</taxon>
        <taxon>Endopterygota</taxon>
        <taxon>Coleoptera</taxon>
        <taxon>Polyphaga</taxon>
        <taxon>Cucujiformia</taxon>
        <taxon>Chrysomeloidea</taxon>
        <taxon>Chrysomelidae</taxon>
        <taxon>Galerucinae</taxon>
        <taxon>Diabroticina</taxon>
        <taxon>Diabroticites</taxon>
        <taxon>Diabrotica</taxon>
    </lineage>
</organism>
<dbReference type="EMBL" id="OU898282">
    <property type="protein sequence ID" value="CAG9837882.1"/>
    <property type="molecule type" value="Genomic_DNA"/>
</dbReference>
<gene>
    <name evidence="1" type="ORF">DIABBA_LOCUS10832</name>
</gene>
<accession>A0A9N9T3K2</accession>
<evidence type="ECO:0000313" key="1">
    <source>
        <dbReference type="EMBL" id="CAG9837882.1"/>
    </source>
</evidence>
<reference evidence="1" key="1">
    <citation type="submission" date="2022-01" db="EMBL/GenBank/DDBJ databases">
        <authorList>
            <person name="King R."/>
        </authorList>
    </citation>
    <scope>NUCLEOTIDE SEQUENCE</scope>
</reference>
<dbReference type="OrthoDB" id="958254at2759"/>
<evidence type="ECO:0000313" key="2">
    <source>
        <dbReference type="Proteomes" id="UP001153709"/>
    </source>
</evidence>
<name>A0A9N9T3K2_DIABA</name>
<proteinExistence type="predicted"/>
<dbReference type="AlphaFoldDB" id="A0A9N9T3K2"/>
<dbReference type="Proteomes" id="UP001153709">
    <property type="component" value="Chromosome 7"/>
</dbReference>
<protein>
    <submittedName>
        <fullName evidence="1">Uncharacterized protein</fullName>
    </submittedName>
</protein>
<sequence>MHVYTGNGLCSRGSISFDELQVCVEGSRADELLLSYSERQSKMNPPLAFVPDIRFNGVYDADLQNAATADFVATICELLKDNKPDVCEAKSGNF</sequence>